<dbReference type="GO" id="GO:0005524">
    <property type="term" value="F:ATP binding"/>
    <property type="evidence" value="ECO:0007669"/>
    <property type="project" value="UniProtKB-KW"/>
</dbReference>
<evidence type="ECO:0000313" key="7">
    <source>
        <dbReference type="Proteomes" id="UP000001822"/>
    </source>
</evidence>
<gene>
    <name evidence="6" type="primary">mutS</name>
    <name evidence="6" type="ordered locus">CHU_2236</name>
</gene>
<dbReference type="OrthoDB" id="9802448at2"/>
<dbReference type="SUPFAM" id="SSF52540">
    <property type="entry name" value="P-loop containing nucleoside triphosphate hydrolases"/>
    <property type="match status" value="1"/>
</dbReference>
<keyword evidence="1" id="KW-0547">Nucleotide-binding</keyword>
<evidence type="ECO:0000256" key="4">
    <source>
        <dbReference type="SAM" id="Phobius"/>
    </source>
</evidence>
<feature type="domain" description="DNA mismatch repair proteins mutS family" evidence="5">
    <location>
        <begin position="415"/>
        <end position="585"/>
    </location>
</feature>
<keyword evidence="4" id="KW-1133">Transmembrane helix</keyword>
<evidence type="ECO:0000256" key="2">
    <source>
        <dbReference type="ARBA" id="ARBA00022840"/>
    </source>
</evidence>
<dbReference type="Proteomes" id="UP000001822">
    <property type="component" value="Chromosome"/>
</dbReference>
<accession>A0A6N4SSZ7</accession>
<keyword evidence="3" id="KW-0238">DNA-binding</keyword>
<dbReference type="SUPFAM" id="SSF48334">
    <property type="entry name" value="DNA repair protein MutS, domain III"/>
    <property type="match status" value="1"/>
</dbReference>
<feature type="transmembrane region" description="Helical" evidence="4">
    <location>
        <begin position="204"/>
        <end position="225"/>
    </location>
</feature>
<evidence type="ECO:0000256" key="3">
    <source>
        <dbReference type="ARBA" id="ARBA00023125"/>
    </source>
</evidence>
<proteinExistence type="predicted"/>
<dbReference type="SMART" id="SM00534">
    <property type="entry name" value="MUTSac"/>
    <property type="match status" value="1"/>
</dbReference>
<feature type="transmembrane region" description="Helical" evidence="4">
    <location>
        <begin position="50"/>
        <end position="69"/>
    </location>
</feature>
<sequence>MQAYISLKNTYSHQLIRLKQTHTWISIVRIALVFIALICFYFFITSFESGAFIIGLISIIAFVFVLVWHRKKSAEILFKETLVTIISQEIAYLENKELPFENGADYNETNHPYTYDLDIFGYRSLFQHLNRTATYLGKTRLANSLKHILPNEAIEKNQQAIKELSEKLTWRQEILARAKMANDTKEIYTSILTWSTKKAGEVPVYMRIISFVFPVALFILFGMAAISDSGIYMKAAEILFVVNLIIIGLHLKTIKAELFHADKIEVIIQQYSLILEKIEGETFSAARLIELKDQLLHADISASAHLNTLSKLFAHVETINNAVGSLFMNGLFMYHIHSLQALLKWKERHAFRIAEWISVIGEIEMLNSYANLSYNNPDFIFPALRTDYSIQLTGAGHPLIDKKKRICNDVVFNTGNFIILTGSNMSGKSTFLRTLGVNMVLAGAGAPVCASAAQIHPLPVIVSMRLSDSLSDSESYFFAEVKRLKQLMQMLDEQMCFVLLDEILRGTNSDDKRIGTIEVIKKIVAKNAIGIVATHDLEVCNTTQEYPEKLSNKCFEVQIINDELVFDYKLREGICKNKSATFLMKKMGVI</sequence>
<dbReference type="GO" id="GO:0140664">
    <property type="term" value="F:ATP-dependent DNA damage sensor activity"/>
    <property type="evidence" value="ECO:0007669"/>
    <property type="project" value="InterPro"/>
</dbReference>
<feature type="transmembrane region" description="Helical" evidence="4">
    <location>
        <begin position="21"/>
        <end position="44"/>
    </location>
</feature>
<dbReference type="InterPro" id="IPR027417">
    <property type="entry name" value="P-loop_NTPase"/>
</dbReference>
<dbReference type="GO" id="GO:0030983">
    <property type="term" value="F:mismatched DNA binding"/>
    <property type="evidence" value="ECO:0007669"/>
    <property type="project" value="InterPro"/>
</dbReference>
<protein>
    <submittedName>
        <fullName evidence="6">DNA mismatch repair protein</fullName>
    </submittedName>
</protein>
<evidence type="ECO:0000259" key="5">
    <source>
        <dbReference type="SMART" id="SM00534"/>
    </source>
</evidence>
<dbReference type="KEGG" id="chu:CHU_2236"/>
<keyword evidence="4" id="KW-0472">Membrane</keyword>
<dbReference type="AlphaFoldDB" id="A0A6N4SSZ7"/>
<keyword evidence="4" id="KW-0812">Transmembrane</keyword>
<dbReference type="Gene3D" id="1.10.1420.10">
    <property type="match status" value="1"/>
</dbReference>
<dbReference type="Gene3D" id="3.40.50.300">
    <property type="entry name" value="P-loop containing nucleotide triphosphate hydrolases"/>
    <property type="match status" value="1"/>
</dbReference>
<dbReference type="PANTHER" id="PTHR11361">
    <property type="entry name" value="DNA MISMATCH REPAIR PROTEIN MUTS FAMILY MEMBER"/>
    <property type="match status" value="1"/>
</dbReference>
<dbReference type="GO" id="GO:0006298">
    <property type="term" value="P:mismatch repair"/>
    <property type="evidence" value="ECO:0007669"/>
    <property type="project" value="InterPro"/>
</dbReference>
<dbReference type="RefSeq" id="WP_011585616.1">
    <property type="nucleotide sequence ID" value="NC_008255.1"/>
</dbReference>
<dbReference type="InterPro" id="IPR036187">
    <property type="entry name" value="DNA_mismatch_repair_MutS_sf"/>
</dbReference>
<dbReference type="EMBL" id="CP000383">
    <property type="protein sequence ID" value="ABG59499.1"/>
    <property type="molecule type" value="Genomic_DNA"/>
</dbReference>
<keyword evidence="7" id="KW-1185">Reference proteome</keyword>
<dbReference type="GO" id="GO:0005829">
    <property type="term" value="C:cytosol"/>
    <property type="evidence" value="ECO:0007669"/>
    <property type="project" value="TreeGrafter"/>
</dbReference>
<evidence type="ECO:0000256" key="1">
    <source>
        <dbReference type="ARBA" id="ARBA00022741"/>
    </source>
</evidence>
<reference evidence="6 7" key="1">
    <citation type="journal article" date="2007" name="Appl. Environ. Microbiol.">
        <title>Genome sequence of the cellulolytic gliding bacterium Cytophaga hutchinsonii.</title>
        <authorList>
            <person name="Xie G."/>
            <person name="Bruce D.C."/>
            <person name="Challacombe J.F."/>
            <person name="Chertkov O."/>
            <person name="Detter J.C."/>
            <person name="Gilna P."/>
            <person name="Han C.S."/>
            <person name="Lucas S."/>
            <person name="Misra M."/>
            <person name="Myers G.L."/>
            <person name="Richardson P."/>
            <person name="Tapia R."/>
            <person name="Thayer N."/>
            <person name="Thompson L.S."/>
            <person name="Brettin T.S."/>
            <person name="Henrissat B."/>
            <person name="Wilson D.B."/>
            <person name="McBride M.J."/>
        </authorList>
    </citation>
    <scope>NUCLEOTIDE SEQUENCE [LARGE SCALE GENOMIC DNA]</scope>
    <source>
        <strain evidence="7">ATCC 33406 / DSM 1761 / CIP 103989 / NBRC 15051 / NCIMB 9469 / D465</strain>
    </source>
</reference>
<dbReference type="Pfam" id="PF00488">
    <property type="entry name" value="MutS_V"/>
    <property type="match status" value="1"/>
</dbReference>
<organism evidence="6 7">
    <name type="scientific">Cytophaga hutchinsonii (strain ATCC 33406 / DSM 1761 / CIP 103989 / NBRC 15051 / NCIMB 9469 / D465)</name>
    <dbReference type="NCBI Taxonomy" id="269798"/>
    <lineage>
        <taxon>Bacteria</taxon>
        <taxon>Pseudomonadati</taxon>
        <taxon>Bacteroidota</taxon>
        <taxon>Cytophagia</taxon>
        <taxon>Cytophagales</taxon>
        <taxon>Cytophagaceae</taxon>
        <taxon>Cytophaga</taxon>
    </lineage>
</organism>
<keyword evidence="2" id="KW-0067">ATP-binding</keyword>
<evidence type="ECO:0000313" key="6">
    <source>
        <dbReference type="EMBL" id="ABG59499.1"/>
    </source>
</evidence>
<dbReference type="InterPro" id="IPR045076">
    <property type="entry name" value="MutS"/>
</dbReference>
<dbReference type="InterPro" id="IPR000432">
    <property type="entry name" value="DNA_mismatch_repair_MutS_C"/>
</dbReference>
<name>A0A6N4SSZ7_CYTH3</name>
<dbReference type="PANTHER" id="PTHR11361:SF99">
    <property type="entry name" value="DNA MISMATCH REPAIR PROTEIN"/>
    <property type="match status" value="1"/>
</dbReference>